<sequence length="106" mass="12540">MKLMKYTQLAFNFSVLKKRTKVRVNGYDSYRYKDLTGAVGVIDSYSPQSGEYSVYFKDKTGLISNNPLILLYKRNQLEVVPGRGRCSWEKYLERELRKKRSRDKEK</sequence>
<dbReference type="AlphaFoldDB" id="A0A926ZGE6"/>
<comment type="caution">
    <text evidence="1">The sequence shown here is derived from an EMBL/GenBank/DDBJ whole genome shotgun (WGS) entry which is preliminary data.</text>
</comment>
<protein>
    <submittedName>
        <fullName evidence="1">Uncharacterized protein</fullName>
    </submittedName>
</protein>
<dbReference type="EMBL" id="JACJPW010000015">
    <property type="protein sequence ID" value="MBD2181042.1"/>
    <property type="molecule type" value="Genomic_DNA"/>
</dbReference>
<organism evidence="1 2">
    <name type="scientific">Aerosakkonema funiforme FACHB-1375</name>
    <dbReference type="NCBI Taxonomy" id="2949571"/>
    <lineage>
        <taxon>Bacteria</taxon>
        <taxon>Bacillati</taxon>
        <taxon>Cyanobacteriota</taxon>
        <taxon>Cyanophyceae</taxon>
        <taxon>Oscillatoriophycideae</taxon>
        <taxon>Aerosakkonematales</taxon>
        <taxon>Aerosakkonemataceae</taxon>
        <taxon>Aerosakkonema</taxon>
    </lineage>
</organism>
<dbReference type="Proteomes" id="UP000641646">
    <property type="component" value="Unassembled WGS sequence"/>
</dbReference>
<gene>
    <name evidence="1" type="ORF">H6G03_08000</name>
</gene>
<reference evidence="1" key="1">
    <citation type="journal article" date="2015" name="ISME J.">
        <title>Draft Genome Sequence of Streptomyces incarnatus NRRL8089, which Produces the Nucleoside Antibiotic Sinefungin.</title>
        <authorList>
            <person name="Oshima K."/>
            <person name="Hattori M."/>
            <person name="Shimizu H."/>
            <person name="Fukuda K."/>
            <person name="Nemoto M."/>
            <person name="Inagaki K."/>
            <person name="Tamura T."/>
        </authorList>
    </citation>
    <scope>NUCLEOTIDE SEQUENCE</scope>
    <source>
        <strain evidence="1">FACHB-1375</strain>
    </source>
</reference>
<evidence type="ECO:0000313" key="2">
    <source>
        <dbReference type="Proteomes" id="UP000641646"/>
    </source>
</evidence>
<dbReference type="RefSeq" id="WP_190463805.1">
    <property type="nucleotide sequence ID" value="NZ_JACJPW010000015.1"/>
</dbReference>
<evidence type="ECO:0000313" key="1">
    <source>
        <dbReference type="EMBL" id="MBD2181042.1"/>
    </source>
</evidence>
<proteinExistence type="predicted"/>
<name>A0A926ZGE6_9CYAN</name>
<accession>A0A926ZGE6</accession>
<reference evidence="1" key="2">
    <citation type="submission" date="2020-08" db="EMBL/GenBank/DDBJ databases">
        <authorList>
            <person name="Chen M."/>
            <person name="Teng W."/>
            <person name="Zhao L."/>
            <person name="Hu C."/>
            <person name="Zhou Y."/>
            <person name="Han B."/>
            <person name="Song L."/>
            <person name="Shu W."/>
        </authorList>
    </citation>
    <scope>NUCLEOTIDE SEQUENCE</scope>
    <source>
        <strain evidence="1">FACHB-1375</strain>
    </source>
</reference>
<keyword evidence="2" id="KW-1185">Reference proteome</keyword>